<dbReference type="AlphaFoldDB" id="A0A520MYN9"/>
<dbReference type="InterPro" id="IPR011009">
    <property type="entry name" value="Kinase-like_dom_sf"/>
</dbReference>
<dbReference type="Pfam" id="PF01636">
    <property type="entry name" value="APH"/>
    <property type="match status" value="1"/>
</dbReference>
<reference evidence="2 3" key="1">
    <citation type="submission" date="2019-02" db="EMBL/GenBank/DDBJ databases">
        <title>Prokaryotic population dynamics and viral predation in marine succession experiment using metagenomics: the confinement effect.</title>
        <authorList>
            <person name="Haro-Moreno J.M."/>
            <person name="Rodriguez-Valera F."/>
            <person name="Lopez-Perez M."/>
        </authorList>
    </citation>
    <scope>NUCLEOTIDE SEQUENCE [LARGE SCALE GENOMIC DNA]</scope>
    <source>
        <strain evidence="2">MED-G160</strain>
    </source>
</reference>
<feature type="domain" description="Aminoglycoside phosphotransferase" evidence="1">
    <location>
        <begin position="22"/>
        <end position="223"/>
    </location>
</feature>
<dbReference type="Gene3D" id="3.90.1200.10">
    <property type="match status" value="1"/>
</dbReference>
<evidence type="ECO:0000313" key="2">
    <source>
        <dbReference type="EMBL" id="RZO26352.1"/>
    </source>
</evidence>
<dbReference type="InterPro" id="IPR002575">
    <property type="entry name" value="Aminoglycoside_PTrfase"/>
</dbReference>
<accession>A0A520MYN9</accession>
<dbReference type="EMBL" id="SHBF01000028">
    <property type="protein sequence ID" value="RZO26352.1"/>
    <property type="molecule type" value="Genomic_DNA"/>
</dbReference>
<comment type="caution">
    <text evidence="2">The sequence shown here is derived from an EMBL/GenBank/DDBJ whole genome shotgun (WGS) entry which is preliminary data.</text>
</comment>
<dbReference type="Gene3D" id="3.30.200.20">
    <property type="entry name" value="Phosphorylase Kinase, domain 1"/>
    <property type="match status" value="1"/>
</dbReference>
<proteinExistence type="predicted"/>
<keyword evidence="2" id="KW-0808">Transferase</keyword>
<dbReference type="GO" id="GO:0016740">
    <property type="term" value="F:transferase activity"/>
    <property type="evidence" value="ECO:0007669"/>
    <property type="project" value="UniProtKB-KW"/>
</dbReference>
<gene>
    <name evidence="2" type="ORF">EVA93_04185</name>
</gene>
<evidence type="ECO:0000313" key="3">
    <source>
        <dbReference type="Proteomes" id="UP000318710"/>
    </source>
</evidence>
<dbReference type="Proteomes" id="UP000318710">
    <property type="component" value="Unassembled WGS sequence"/>
</dbReference>
<dbReference type="SUPFAM" id="SSF56112">
    <property type="entry name" value="Protein kinase-like (PK-like)"/>
    <property type="match status" value="1"/>
</dbReference>
<name>A0A520MYN9_9GAMM</name>
<evidence type="ECO:0000259" key="1">
    <source>
        <dbReference type="Pfam" id="PF01636"/>
    </source>
</evidence>
<protein>
    <submittedName>
        <fullName evidence="2">Aminoglycoside phosphotransferase</fullName>
    </submittedName>
</protein>
<sequence>MKEEEVINLSKKFKFNPLEVIPLKREASGREYWRIINDDEETIILCYLDPNEGDHTNFINISNELKRNHISGVDIIHHDKQVGVTIQEDLGDKDLMSIFSDDNKEELIQRSIKLLIELQESEIKNLEEFTKEDLINQMNLFDKVFCQKFLNLASDESINDLKSITIDKLCQHPWVNCHFDFERRNLVLDKNNHLTVIDYQDMKKGPIGIDMAGILVDHYFEADISKIKSFLNFFSTNVKSEYSDDACFEFTRWGCIQRNLRILGTLSDLYLTKDRSFRLKDMPLILKNLTKMIPEEHSSKLFLEQEVQPLLLKSVEQL</sequence>
<organism evidence="2 3">
    <name type="scientific">SAR86 cluster bacterium</name>
    <dbReference type="NCBI Taxonomy" id="2030880"/>
    <lineage>
        <taxon>Bacteria</taxon>
        <taxon>Pseudomonadati</taxon>
        <taxon>Pseudomonadota</taxon>
        <taxon>Gammaproteobacteria</taxon>
        <taxon>SAR86 cluster</taxon>
    </lineage>
</organism>